<proteinExistence type="predicted"/>
<reference evidence="2" key="1">
    <citation type="submission" date="2020-05" db="EMBL/GenBank/DDBJ databases">
        <authorList>
            <person name="Chiriac C."/>
            <person name="Salcher M."/>
            <person name="Ghai R."/>
            <person name="Kavagutti S V."/>
        </authorList>
    </citation>
    <scope>NUCLEOTIDE SEQUENCE</scope>
</reference>
<dbReference type="InterPro" id="IPR051606">
    <property type="entry name" value="Polyketide_Oxido-like"/>
</dbReference>
<gene>
    <name evidence="2" type="ORF">UFOPK3495_00976</name>
</gene>
<dbReference type="Pfam" id="PF13460">
    <property type="entry name" value="NAD_binding_10"/>
    <property type="match status" value="1"/>
</dbReference>
<dbReference type="Gene3D" id="3.40.50.720">
    <property type="entry name" value="NAD(P)-binding Rossmann-like Domain"/>
    <property type="match status" value="1"/>
</dbReference>
<dbReference type="InterPro" id="IPR036291">
    <property type="entry name" value="NAD(P)-bd_dom_sf"/>
</dbReference>
<sequence>MSDSFNEGVRMSRIVVFGGSGYAGQHIVAEAVKRGHEVTSVTRSEPATPVVGAQHVTGSIYDAELLAQLSLDADVFLSSVPSHSGGQQLPSALPHLVEICIKHGIRFGVIGGAGSLLVEEGGLELRVAFADVLPAESMPEINTHAELLQDLRDTPSEFDWFFLSPALAFGAHVPGEHLHVYRIGGDVMLKDAEGNSAISGTDFADAVLDELEHHTHRRARFSVAY</sequence>
<dbReference type="EMBL" id="CAFBMC010000049">
    <property type="protein sequence ID" value="CAB4901402.1"/>
    <property type="molecule type" value="Genomic_DNA"/>
</dbReference>
<evidence type="ECO:0000259" key="1">
    <source>
        <dbReference type="Pfam" id="PF13460"/>
    </source>
</evidence>
<dbReference type="SUPFAM" id="SSF51735">
    <property type="entry name" value="NAD(P)-binding Rossmann-fold domains"/>
    <property type="match status" value="1"/>
</dbReference>
<dbReference type="GO" id="GO:0016646">
    <property type="term" value="F:oxidoreductase activity, acting on the CH-NH group of donors, NAD or NADP as acceptor"/>
    <property type="evidence" value="ECO:0007669"/>
    <property type="project" value="TreeGrafter"/>
</dbReference>
<feature type="domain" description="NAD(P)-binding" evidence="1">
    <location>
        <begin position="18"/>
        <end position="213"/>
    </location>
</feature>
<evidence type="ECO:0000313" key="2">
    <source>
        <dbReference type="EMBL" id="CAB4901402.1"/>
    </source>
</evidence>
<protein>
    <submittedName>
        <fullName evidence="2">Unannotated protein</fullName>
    </submittedName>
</protein>
<name>A0A6J7FZN2_9ZZZZ</name>
<dbReference type="PANTHER" id="PTHR43355:SF2">
    <property type="entry name" value="FLAVIN REDUCTASE (NADPH)"/>
    <property type="match status" value="1"/>
</dbReference>
<dbReference type="InterPro" id="IPR016040">
    <property type="entry name" value="NAD(P)-bd_dom"/>
</dbReference>
<organism evidence="2">
    <name type="scientific">freshwater metagenome</name>
    <dbReference type="NCBI Taxonomy" id="449393"/>
    <lineage>
        <taxon>unclassified sequences</taxon>
        <taxon>metagenomes</taxon>
        <taxon>ecological metagenomes</taxon>
    </lineage>
</organism>
<accession>A0A6J7FZN2</accession>
<dbReference type="PANTHER" id="PTHR43355">
    <property type="entry name" value="FLAVIN REDUCTASE (NADPH)"/>
    <property type="match status" value="1"/>
</dbReference>
<dbReference type="AlphaFoldDB" id="A0A6J7FZN2"/>